<keyword evidence="5" id="KW-0804">Transcription</keyword>
<keyword evidence="4" id="KW-0238">DNA-binding</keyword>
<evidence type="ECO:0000256" key="2">
    <source>
        <dbReference type="ARBA" id="ARBA00023015"/>
    </source>
</evidence>
<feature type="region of interest" description="Disordered" evidence="7">
    <location>
        <begin position="1"/>
        <end position="63"/>
    </location>
</feature>
<dbReference type="GO" id="GO:0000976">
    <property type="term" value="F:transcription cis-regulatory region binding"/>
    <property type="evidence" value="ECO:0007669"/>
    <property type="project" value="TreeGrafter"/>
</dbReference>
<evidence type="ECO:0000256" key="4">
    <source>
        <dbReference type="ARBA" id="ARBA00023125"/>
    </source>
</evidence>
<dbReference type="PANTHER" id="PTHR31307">
    <property type="entry name" value="TRIHELIX TRANSCRIPTION FACTOR ASIL2"/>
    <property type="match status" value="1"/>
</dbReference>
<reference evidence="10" key="1">
    <citation type="submission" date="2025-08" db="UniProtKB">
        <authorList>
            <consortium name="RefSeq"/>
        </authorList>
    </citation>
    <scope>IDENTIFICATION</scope>
</reference>
<organism evidence="9 10">
    <name type="scientific">Elaeis guineensis var. tenera</name>
    <name type="common">Oil palm</name>
    <dbReference type="NCBI Taxonomy" id="51953"/>
    <lineage>
        <taxon>Eukaryota</taxon>
        <taxon>Viridiplantae</taxon>
        <taxon>Streptophyta</taxon>
        <taxon>Embryophyta</taxon>
        <taxon>Tracheophyta</taxon>
        <taxon>Spermatophyta</taxon>
        <taxon>Magnoliopsida</taxon>
        <taxon>Liliopsida</taxon>
        <taxon>Arecaceae</taxon>
        <taxon>Arecoideae</taxon>
        <taxon>Cocoseae</taxon>
        <taxon>Elaeidinae</taxon>
        <taxon>Elaeis</taxon>
    </lineage>
</organism>
<feature type="compositionally biased region" description="Basic residues" evidence="7">
    <location>
        <begin position="338"/>
        <end position="347"/>
    </location>
</feature>
<feature type="region of interest" description="Disordered" evidence="7">
    <location>
        <begin position="68"/>
        <end position="87"/>
    </location>
</feature>
<evidence type="ECO:0000259" key="8">
    <source>
        <dbReference type="Pfam" id="PF13837"/>
    </source>
</evidence>
<feature type="compositionally biased region" description="Polar residues" evidence="7">
    <location>
        <begin position="218"/>
        <end position="230"/>
    </location>
</feature>
<sequence length="378" mass="41771">MEDDDDARSDSLSPSPPPSPPAPLHPVSVVAPSTVDDDPSPDANGRTAIEPVTVAAPPHHSLTLALPIQRPSAASTPGGGGREDCWSEGATSTLIDAWGERYLELSRGNLKQKHWQEVADAVTSREGYTKTAKTDVQCKNRIDTLKKKYKIEKSKIVSGVAATSSWPFFSRLDDLLGPNHKPTPAPAPAPALPPPANPSNPQHPSKIPAGVPILPQFPQRQRTSHRSWNQSKKRRRSPPSVSSRSAGRSADSSDGFPPEPSANRKRRKRASGVEDEKEGMQELMQAIVRFGEVYERVESSKLQQAMEIEKQRMAFTKELELQRMEFLMKTQMELTQLKSRHLGKRRRRDEAGDSGNRRRHHHHRNGNSSNSNNSQNSG</sequence>
<proteinExistence type="predicted"/>
<name>A0A6J0PN88_ELAGV</name>
<protein>
    <submittedName>
        <fullName evidence="10">Trihelix transcription factor ASIL2</fullName>
    </submittedName>
</protein>
<dbReference type="GeneID" id="105053319"/>
<dbReference type="Proteomes" id="UP000504607">
    <property type="component" value="Chromosome 10"/>
</dbReference>
<gene>
    <name evidence="10" type="primary">LOC105053319</name>
</gene>
<dbReference type="InParanoid" id="A0A6J0PN88"/>
<dbReference type="PANTHER" id="PTHR31307:SF4">
    <property type="entry name" value="TRIHELIX TRANSCRIPTION FACTOR ASIL2"/>
    <property type="match status" value="1"/>
</dbReference>
<dbReference type="OrthoDB" id="2019351at2759"/>
<evidence type="ECO:0000256" key="5">
    <source>
        <dbReference type="ARBA" id="ARBA00023163"/>
    </source>
</evidence>
<evidence type="ECO:0000256" key="1">
    <source>
        <dbReference type="ARBA" id="ARBA00004123"/>
    </source>
</evidence>
<dbReference type="InterPro" id="IPR044822">
    <property type="entry name" value="Myb_DNA-bind_4"/>
</dbReference>
<dbReference type="AlphaFoldDB" id="A0A6J0PN88"/>
<feature type="region of interest" description="Disordered" evidence="7">
    <location>
        <begin position="335"/>
        <end position="378"/>
    </location>
</feature>
<evidence type="ECO:0000256" key="7">
    <source>
        <dbReference type="SAM" id="MobiDB-lite"/>
    </source>
</evidence>
<feature type="compositionally biased region" description="Low complexity" evidence="7">
    <location>
        <begin position="238"/>
        <end position="255"/>
    </location>
</feature>
<dbReference type="KEGG" id="egu:105053319"/>
<feature type="compositionally biased region" description="Pro residues" evidence="7">
    <location>
        <begin position="181"/>
        <end position="198"/>
    </location>
</feature>
<comment type="subcellular location">
    <subcellularLocation>
        <location evidence="1">Nucleus</location>
    </subcellularLocation>
</comment>
<feature type="compositionally biased region" description="Low complexity" evidence="7">
    <location>
        <begin position="366"/>
        <end position="378"/>
    </location>
</feature>
<keyword evidence="3" id="KW-0175">Coiled coil</keyword>
<dbReference type="InterPro" id="IPR044823">
    <property type="entry name" value="ASIL1/2-like"/>
</dbReference>
<feature type="compositionally biased region" description="Pro residues" evidence="7">
    <location>
        <begin position="14"/>
        <end position="24"/>
    </location>
</feature>
<keyword evidence="9" id="KW-1185">Reference proteome</keyword>
<evidence type="ECO:0000313" key="9">
    <source>
        <dbReference type="Proteomes" id="UP000504607"/>
    </source>
</evidence>
<dbReference type="GO" id="GO:0005634">
    <property type="term" value="C:nucleus"/>
    <property type="evidence" value="ECO:0007669"/>
    <property type="project" value="UniProtKB-SubCell"/>
</dbReference>
<dbReference type="FunFam" id="1.10.10.60:FF:000104">
    <property type="entry name" value="trihelix transcription factor ASIL2"/>
    <property type="match status" value="1"/>
</dbReference>
<evidence type="ECO:0000256" key="6">
    <source>
        <dbReference type="ARBA" id="ARBA00023242"/>
    </source>
</evidence>
<dbReference type="FunCoup" id="A0A6J0PN88">
    <property type="interactions" value="1656"/>
</dbReference>
<feature type="domain" description="Myb/SANT-like DNA-binding" evidence="8">
    <location>
        <begin position="84"/>
        <end position="175"/>
    </location>
</feature>
<keyword evidence="2" id="KW-0805">Transcription regulation</keyword>
<dbReference type="Gene3D" id="1.10.10.60">
    <property type="entry name" value="Homeodomain-like"/>
    <property type="match status" value="1"/>
</dbReference>
<feature type="region of interest" description="Disordered" evidence="7">
    <location>
        <begin position="171"/>
        <end position="279"/>
    </location>
</feature>
<accession>A0A6J0PN88</accession>
<evidence type="ECO:0000256" key="3">
    <source>
        <dbReference type="ARBA" id="ARBA00023054"/>
    </source>
</evidence>
<evidence type="ECO:0000313" key="10">
    <source>
        <dbReference type="RefSeq" id="XP_019708700.1"/>
    </source>
</evidence>
<dbReference type="RefSeq" id="XP_019708700.1">
    <property type="nucleotide sequence ID" value="XM_019853141.2"/>
</dbReference>
<keyword evidence="6" id="KW-0539">Nucleus</keyword>
<dbReference type="Pfam" id="PF13837">
    <property type="entry name" value="Myb_DNA-bind_4"/>
    <property type="match status" value="1"/>
</dbReference>